<proteinExistence type="predicted"/>
<feature type="region of interest" description="Disordered" evidence="6">
    <location>
        <begin position="46"/>
        <end position="69"/>
    </location>
</feature>
<dbReference type="GO" id="GO:0008270">
    <property type="term" value="F:zinc ion binding"/>
    <property type="evidence" value="ECO:0007669"/>
    <property type="project" value="UniProtKB-KW"/>
</dbReference>
<dbReference type="GO" id="GO:0061630">
    <property type="term" value="F:ubiquitin protein ligase activity"/>
    <property type="evidence" value="ECO:0007669"/>
    <property type="project" value="InterPro"/>
</dbReference>
<accession>A0A0K9PIU8</accession>
<dbReference type="PROSITE" id="PS50089">
    <property type="entry name" value="ZF_RING_2"/>
    <property type="match status" value="1"/>
</dbReference>
<protein>
    <recommendedName>
        <fullName evidence="7">RING-type domain-containing protein</fullName>
    </recommendedName>
</protein>
<evidence type="ECO:0000256" key="5">
    <source>
        <dbReference type="SAM" id="Coils"/>
    </source>
</evidence>
<evidence type="ECO:0000313" key="8">
    <source>
        <dbReference type="EMBL" id="KMZ68150.1"/>
    </source>
</evidence>
<dbReference type="GO" id="GO:0032183">
    <property type="term" value="F:SUMO binding"/>
    <property type="evidence" value="ECO:0000318"/>
    <property type="project" value="GO_Central"/>
</dbReference>
<evidence type="ECO:0000256" key="4">
    <source>
        <dbReference type="PROSITE-ProRule" id="PRU00175"/>
    </source>
</evidence>
<dbReference type="InterPro" id="IPR001841">
    <property type="entry name" value="Znf_RING"/>
</dbReference>
<dbReference type="PANTHER" id="PTHR47094:SF1">
    <property type="entry name" value="RING-TYPE E3 UBIQUITIN TRANSFERASE"/>
    <property type="match status" value="1"/>
</dbReference>
<evidence type="ECO:0000256" key="6">
    <source>
        <dbReference type="SAM" id="MobiDB-lite"/>
    </source>
</evidence>
<evidence type="ECO:0000259" key="7">
    <source>
        <dbReference type="PROSITE" id="PS50089"/>
    </source>
</evidence>
<sequence>MKRRSPSRYSPEPKRTLLTDAGMNNNNKSNEENYVHGLDFNLNARPAEDDSFESSNQATPVNPIHFTPSSPTRFIVPTDYRPSQSIEPTEPVVQPQMFNFGVRVDGWTGQVFHPSEFYQSTFGGFDATMVNNTALPVVFLSTSPPTMQVQNLFAEAPPGEITISGHSAVEPQPLVTAFGAEEEALTALRLGLHHPECEIQMPETESGQNNQINAVADVAEASVKESKIAEAADETEETNENKEEEAKEKEATFTCAVCWCPLKEETSTICGHIFCSECIRTAIKAQKKCPTCRRKLTRRNIHRVYLPTSD</sequence>
<feature type="region of interest" description="Disordered" evidence="6">
    <location>
        <begin position="1"/>
        <end position="33"/>
    </location>
</feature>
<dbReference type="EMBL" id="LFYR01000863">
    <property type="protein sequence ID" value="KMZ68150.1"/>
    <property type="molecule type" value="Genomic_DNA"/>
</dbReference>
<dbReference type="GO" id="GO:0005634">
    <property type="term" value="C:nucleus"/>
    <property type="evidence" value="ECO:0000318"/>
    <property type="project" value="GO_Central"/>
</dbReference>
<dbReference type="OrthoDB" id="6105938at2759"/>
<keyword evidence="9" id="KW-1185">Reference proteome</keyword>
<comment type="caution">
    <text evidence="8">The sequence shown here is derived from an EMBL/GenBank/DDBJ whole genome shotgun (WGS) entry which is preliminary data.</text>
</comment>
<dbReference type="PROSITE" id="PS00518">
    <property type="entry name" value="ZF_RING_1"/>
    <property type="match status" value="1"/>
</dbReference>
<evidence type="ECO:0000256" key="1">
    <source>
        <dbReference type="ARBA" id="ARBA00022723"/>
    </source>
</evidence>
<dbReference type="InterPro" id="IPR013083">
    <property type="entry name" value="Znf_RING/FYVE/PHD"/>
</dbReference>
<evidence type="ECO:0000256" key="2">
    <source>
        <dbReference type="ARBA" id="ARBA00022771"/>
    </source>
</evidence>
<reference evidence="9" key="1">
    <citation type="journal article" date="2016" name="Nature">
        <title>The genome of the seagrass Zostera marina reveals angiosperm adaptation to the sea.</title>
        <authorList>
            <person name="Olsen J.L."/>
            <person name="Rouze P."/>
            <person name="Verhelst B."/>
            <person name="Lin Y.-C."/>
            <person name="Bayer T."/>
            <person name="Collen J."/>
            <person name="Dattolo E."/>
            <person name="De Paoli E."/>
            <person name="Dittami S."/>
            <person name="Maumus F."/>
            <person name="Michel G."/>
            <person name="Kersting A."/>
            <person name="Lauritano C."/>
            <person name="Lohaus R."/>
            <person name="Toepel M."/>
            <person name="Tonon T."/>
            <person name="Vanneste K."/>
            <person name="Amirebrahimi M."/>
            <person name="Brakel J."/>
            <person name="Bostroem C."/>
            <person name="Chovatia M."/>
            <person name="Grimwood J."/>
            <person name="Jenkins J.W."/>
            <person name="Jueterbock A."/>
            <person name="Mraz A."/>
            <person name="Stam W.T."/>
            <person name="Tice H."/>
            <person name="Bornberg-Bauer E."/>
            <person name="Green P.J."/>
            <person name="Pearson G.A."/>
            <person name="Procaccini G."/>
            <person name="Duarte C.M."/>
            <person name="Schmutz J."/>
            <person name="Reusch T.B.H."/>
            <person name="Van de Peer Y."/>
        </authorList>
    </citation>
    <scope>NUCLEOTIDE SEQUENCE [LARGE SCALE GENOMIC DNA]</scope>
    <source>
        <strain evidence="9">cv. Finnish</strain>
    </source>
</reference>
<dbReference type="Proteomes" id="UP000036987">
    <property type="component" value="Unassembled WGS sequence"/>
</dbReference>
<dbReference type="InterPro" id="IPR049627">
    <property type="entry name" value="SLX8"/>
</dbReference>
<name>A0A0K9PIU8_ZOSMR</name>
<dbReference type="GO" id="GO:0006511">
    <property type="term" value="P:ubiquitin-dependent protein catabolic process"/>
    <property type="evidence" value="ECO:0000318"/>
    <property type="project" value="GO_Central"/>
</dbReference>
<keyword evidence="1" id="KW-0479">Metal-binding</keyword>
<feature type="coiled-coil region" evidence="5">
    <location>
        <begin position="225"/>
        <end position="252"/>
    </location>
</feature>
<dbReference type="AlphaFoldDB" id="A0A0K9PIU8"/>
<keyword evidence="2 4" id="KW-0863">Zinc-finger</keyword>
<evidence type="ECO:0000313" key="9">
    <source>
        <dbReference type="Proteomes" id="UP000036987"/>
    </source>
</evidence>
<dbReference type="PANTHER" id="PTHR47094">
    <property type="entry name" value="ELFLESS, ISOFORM B"/>
    <property type="match status" value="1"/>
</dbReference>
<evidence type="ECO:0000256" key="3">
    <source>
        <dbReference type="ARBA" id="ARBA00022833"/>
    </source>
</evidence>
<dbReference type="SUPFAM" id="SSF57850">
    <property type="entry name" value="RING/U-box"/>
    <property type="match status" value="1"/>
</dbReference>
<gene>
    <name evidence="8" type="ORF">ZOSMA_249G00110</name>
</gene>
<keyword evidence="5" id="KW-0175">Coiled coil</keyword>
<feature type="domain" description="RING-type" evidence="7">
    <location>
        <begin position="255"/>
        <end position="293"/>
    </location>
</feature>
<keyword evidence="3" id="KW-0862">Zinc</keyword>
<dbReference type="InterPro" id="IPR017907">
    <property type="entry name" value="Znf_RING_CS"/>
</dbReference>
<dbReference type="Gene3D" id="3.30.40.10">
    <property type="entry name" value="Zinc/RING finger domain, C3HC4 (zinc finger)"/>
    <property type="match status" value="1"/>
</dbReference>
<dbReference type="Pfam" id="PF13639">
    <property type="entry name" value="zf-RING_2"/>
    <property type="match status" value="1"/>
</dbReference>
<dbReference type="STRING" id="29655.A0A0K9PIU8"/>
<organism evidence="8 9">
    <name type="scientific">Zostera marina</name>
    <name type="common">Eelgrass</name>
    <dbReference type="NCBI Taxonomy" id="29655"/>
    <lineage>
        <taxon>Eukaryota</taxon>
        <taxon>Viridiplantae</taxon>
        <taxon>Streptophyta</taxon>
        <taxon>Embryophyta</taxon>
        <taxon>Tracheophyta</taxon>
        <taxon>Spermatophyta</taxon>
        <taxon>Magnoliopsida</taxon>
        <taxon>Liliopsida</taxon>
        <taxon>Zosteraceae</taxon>
        <taxon>Zostera</taxon>
    </lineage>
</organism>